<dbReference type="Proteomes" id="UP000280444">
    <property type="component" value="Unassembled WGS sequence"/>
</dbReference>
<dbReference type="Gene3D" id="1.10.287.1060">
    <property type="entry name" value="ESAT-6-like"/>
    <property type="match status" value="1"/>
</dbReference>
<evidence type="ECO:0000256" key="1">
    <source>
        <dbReference type="SAM" id="MobiDB-lite"/>
    </source>
</evidence>
<dbReference type="OrthoDB" id="3259161at2"/>
<dbReference type="Pfam" id="PF06259">
    <property type="entry name" value="Abhydrolase_8"/>
    <property type="match status" value="1"/>
</dbReference>
<evidence type="ECO:0000259" key="2">
    <source>
        <dbReference type="Pfam" id="PF06259"/>
    </source>
</evidence>
<gene>
    <name evidence="3" type="ORF">EII11_09375</name>
</gene>
<evidence type="ECO:0000313" key="4">
    <source>
        <dbReference type="Proteomes" id="UP000280444"/>
    </source>
</evidence>
<evidence type="ECO:0000313" key="3">
    <source>
        <dbReference type="EMBL" id="RRC94630.1"/>
    </source>
</evidence>
<accession>A0A3P1SCK7</accession>
<dbReference type="SUPFAM" id="SSF53474">
    <property type="entry name" value="alpha/beta-Hydrolases"/>
    <property type="match status" value="1"/>
</dbReference>
<dbReference type="InterPro" id="IPR029058">
    <property type="entry name" value="AB_hydrolase_fold"/>
</dbReference>
<dbReference type="AlphaFoldDB" id="A0A3P1SCK7"/>
<comment type="caution">
    <text evidence="3">The sequence shown here is derived from an EMBL/GenBank/DDBJ whole genome shotgun (WGS) entry which is preliminary data.</text>
</comment>
<dbReference type="InterPro" id="IPR010427">
    <property type="entry name" value="DUF1023"/>
</dbReference>
<organism evidence="3 4">
    <name type="scientific">Schaalia canis</name>
    <dbReference type="NCBI Taxonomy" id="100469"/>
    <lineage>
        <taxon>Bacteria</taxon>
        <taxon>Bacillati</taxon>
        <taxon>Actinomycetota</taxon>
        <taxon>Actinomycetes</taxon>
        <taxon>Actinomycetales</taxon>
        <taxon>Actinomycetaceae</taxon>
        <taxon>Schaalia</taxon>
    </lineage>
</organism>
<feature type="domain" description="DUF1023" evidence="2">
    <location>
        <begin position="234"/>
        <end position="403"/>
    </location>
</feature>
<dbReference type="RefSeq" id="WP_124872006.1">
    <property type="nucleotide sequence ID" value="NZ_RQZF01000012.1"/>
</dbReference>
<dbReference type="EMBL" id="RQZF01000012">
    <property type="protein sequence ID" value="RRC94630.1"/>
    <property type="molecule type" value="Genomic_DNA"/>
</dbReference>
<proteinExistence type="predicted"/>
<feature type="compositionally biased region" description="Polar residues" evidence="1">
    <location>
        <begin position="77"/>
        <end position="89"/>
    </location>
</feature>
<sequence length="464" mass="49345">MALYGADIAQMRQLARLLVLQAEQLETSVAHSLTNQVRGTSAWRGPDAEHFRSDWSASLEPSLRRAAQQLREASERVTANANEQEQASRGNGGAGAAVTGAGASVAGAGPSVALPSGLGDDPQATSRWWAGLSDAEKQRMIEKDPRMIGSLDGVDAASRDKANRIVLAEEKKLAQERVDNYWKTFSPEPDEVRIMEYNRLKHDLEELKRVENALNGGTPNDPRHLIALDFSGERLKAAVSVGNVDKASHVSVIVPGMTTNVHDSLGTNISAAENVKNRAAVLGGMRREDIAVVAWLGYDAPQGLIGASNTDRAHKGAEKLSSFVTGLDSSREHSPAGDPLLTLIGHSYGSTTSGFAATQTQDGVIDKLVLAGSPGSGVKSLDEYSVPEGNVYVSATPWDPVLGVGPDRSFGTNPQKLEGIKHLNADISGGDNGWITGPMDRHTSYFKEKTAALDDIARVSAGKK</sequence>
<protein>
    <recommendedName>
        <fullName evidence="2">DUF1023 domain-containing protein</fullName>
    </recommendedName>
</protein>
<feature type="region of interest" description="Disordered" evidence="1">
    <location>
        <begin position="66"/>
        <end position="97"/>
    </location>
</feature>
<keyword evidence="4" id="KW-1185">Reference proteome</keyword>
<name>A0A3P1SCK7_9ACTO</name>
<reference evidence="3 4" key="1">
    <citation type="submission" date="2018-11" db="EMBL/GenBank/DDBJ databases">
        <title>Genomes From Bacteria Associated with the Canine Oral Cavity: a Test Case for Automated Genome-Based Taxonomic Assignment.</title>
        <authorList>
            <person name="Coil D.A."/>
            <person name="Jospin G."/>
            <person name="Darling A.E."/>
            <person name="Wallis C."/>
            <person name="Davis I.J."/>
            <person name="Harris S."/>
            <person name="Eisen J.A."/>
            <person name="Holcombe L.J."/>
            <person name="O'Flynn C."/>
        </authorList>
    </citation>
    <scope>NUCLEOTIDE SEQUENCE [LARGE SCALE GENOMIC DNA]</scope>
    <source>
        <strain evidence="3 4">OH770</strain>
    </source>
</reference>